<evidence type="ECO:0000256" key="2">
    <source>
        <dbReference type="ARBA" id="ARBA00004141"/>
    </source>
</evidence>
<dbReference type="Gene3D" id="2.70.150.10">
    <property type="entry name" value="Calcium-transporting ATPase, cytoplasmic transduction domain A"/>
    <property type="match status" value="2"/>
</dbReference>
<dbReference type="SUPFAM" id="SSF81665">
    <property type="entry name" value="Calcium ATPase, transmembrane domain M"/>
    <property type="match status" value="1"/>
</dbReference>
<proteinExistence type="inferred from homology"/>
<keyword evidence="10" id="KW-0375">Hydrogen ion transport</keyword>
<dbReference type="AlphaFoldDB" id="A1C4Y3"/>
<comment type="subcellular location">
    <subcellularLocation>
        <location evidence="10">Cell membrane</location>
        <topology evidence="10">Multi-pass membrane protein</topology>
    </subcellularLocation>
    <subcellularLocation>
        <location evidence="2">Membrane</location>
        <topology evidence="2">Multi-pass membrane protein</topology>
    </subcellularLocation>
</comment>
<dbReference type="Gene3D" id="1.20.1110.10">
    <property type="entry name" value="Calcium-transporting ATPase, transmembrane domain"/>
    <property type="match status" value="1"/>
</dbReference>
<dbReference type="Gene3D" id="3.40.50.1000">
    <property type="entry name" value="HAD superfamily/HAD-like"/>
    <property type="match status" value="1"/>
</dbReference>
<keyword evidence="5 10" id="KW-0547">Nucleotide-binding</keyword>
<feature type="compositionally biased region" description="Basic and acidic residues" evidence="11">
    <location>
        <begin position="310"/>
        <end position="327"/>
    </location>
</feature>
<evidence type="ECO:0000259" key="12">
    <source>
        <dbReference type="SMART" id="SM00831"/>
    </source>
</evidence>
<dbReference type="SFLD" id="SFLDF00027">
    <property type="entry name" value="p-type_atpase"/>
    <property type="match status" value="1"/>
</dbReference>
<feature type="transmembrane region" description="Helical" evidence="10">
    <location>
        <begin position="180"/>
        <end position="199"/>
    </location>
</feature>
<dbReference type="SUPFAM" id="SSF56784">
    <property type="entry name" value="HAD-like"/>
    <property type="match status" value="1"/>
</dbReference>
<keyword evidence="4 10" id="KW-0812">Transmembrane</keyword>
<dbReference type="HOGENOM" id="CLU_002360_6_0_1"/>
<dbReference type="InterPro" id="IPR006534">
    <property type="entry name" value="P-type_ATPase_IIIA"/>
</dbReference>
<dbReference type="InterPro" id="IPR008250">
    <property type="entry name" value="ATPase_P-typ_transduc_dom_A_sf"/>
</dbReference>
<dbReference type="Pfam" id="PF00690">
    <property type="entry name" value="Cation_ATPase_N"/>
    <property type="match status" value="1"/>
</dbReference>
<dbReference type="NCBIfam" id="TIGR01647">
    <property type="entry name" value="ATPase-IIIA_H"/>
    <property type="match status" value="1"/>
</dbReference>
<keyword evidence="9 10" id="KW-0472">Membrane</keyword>
<dbReference type="SFLD" id="SFLDG00002">
    <property type="entry name" value="C1.7:_P-type_atpase_like"/>
    <property type="match status" value="1"/>
</dbReference>
<feature type="transmembrane region" description="Helical" evidence="10">
    <location>
        <begin position="989"/>
        <end position="1007"/>
    </location>
</feature>
<comment type="catalytic activity">
    <reaction evidence="10">
        <text>ATP + H2O + H(+)(in) = ADP + phosphate + 2 H(+)(out)</text>
        <dbReference type="Rhea" id="RHEA:20852"/>
        <dbReference type="ChEBI" id="CHEBI:15377"/>
        <dbReference type="ChEBI" id="CHEBI:15378"/>
        <dbReference type="ChEBI" id="CHEBI:30616"/>
        <dbReference type="ChEBI" id="CHEBI:43474"/>
        <dbReference type="ChEBI" id="CHEBI:456216"/>
        <dbReference type="EC" id="7.1.2.1"/>
    </reaction>
</comment>
<dbReference type="GO" id="GO:0005524">
    <property type="term" value="F:ATP binding"/>
    <property type="evidence" value="ECO:0007669"/>
    <property type="project" value="UniProtKB-UniRule"/>
</dbReference>
<dbReference type="InterPro" id="IPR018303">
    <property type="entry name" value="ATPase_P-typ_P_site"/>
</dbReference>
<dbReference type="OrthoDB" id="116380at2759"/>
<evidence type="ECO:0000256" key="7">
    <source>
        <dbReference type="ARBA" id="ARBA00022967"/>
    </source>
</evidence>
<sequence>MADQSVAQGGARGASQGASQGAAARGTAQGASQGFTQSASQAASQGAAQGAAQGDVERQAPPRISGQSSRRISRVSYKEDWANLDEYGRLVKYVSTYREPGKEEAEEEEQLKRVWYAPWKKRKVRVKHLEQEPGVFPEDWRLTDIRQGLPSSEVPIRRRRSGWNELVSEKENPIAKVLSYFRGPILYVMELAVLLAAGLDDWIDFGVIIGILCLNAAVGWYQEKQAADVVASLKGDIAMRATVVRDGHEQEILARELVPGDVIVIGEGQVVPADSKIICDYDDPNGWEAFKTMQEQGDLSSTSESDLEDNDKGDTTKGVGDKEKETPEGDQGQEQAARKRSHPILACDHSAITGESLAVDRYMGQMIYYTTGCKRGKAYAVVQTGARTSFVGKTASMVLAAKGAGHFEIVMDNIGTSLLVIVMAWILAAWIGGFFRHIPIASPPQQTLLHYTLSLLIIGVPVGLPVVTTTTMAVGAAYLAKKKAIVQKLTAIESLAGVDILCSDKTGTLTANKLSIREPFVAEGVDIDWMFAVAALASSHNTQSLDPIDKVTILTLRQYPKAREILRRGWKTEKYIPFDPVSKRIVTVATCDGIRYTCTKGAPKAVLSLTNCSKEMANLYKQKAQEFAHRGFRSLGVAVKKEGEEWTLLGMLPMFDPPREDTAQTIHEAQNLGISVKMLTGDALAIAKETCKMLALGTKVYNSDKLIHGGLSGAMASDLVEKADGFAEVFPEHKYQVVQMLQERGHLTAMTGDGVNDAPSLKKADCGIAVEGATEAAQSASDIVFLEPGLSTIIDSIKVARQIFHRMKSYIQYRIALCLHLEIYLVTSMIILNESIRVELIVFLALFADLATVAVAYDNASFELRPVEWQLPKIWFISVLLGLLLAMGTWVVRGSMFLPSGGIIQNWGSIQEVLFLEVALTENWLIFVTRGVDTWPSIHLVTAILGVDILATIFCLFGWFTNETMPTNPATSFVETRNGWTDIVTVVRVWGYSLGVEIVIALVYFVLNKLKWLDNLGRAKRDKGDIKIENLLGHLARLTVEYDQPGQPKGRFFLAASKEEEEAE</sequence>
<dbReference type="Pfam" id="PF00702">
    <property type="entry name" value="Hydrolase"/>
    <property type="match status" value="1"/>
</dbReference>
<gene>
    <name evidence="13" type="ORF">ACLA_001620</name>
</gene>
<dbReference type="VEuPathDB" id="FungiDB:ACLA_001620"/>
<keyword evidence="8 10" id="KW-1133">Transmembrane helix</keyword>
<dbReference type="SUPFAM" id="SSF81653">
    <property type="entry name" value="Calcium ATPase, transduction domain A"/>
    <property type="match status" value="2"/>
</dbReference>
<feature type="compositionally biased region" description="Low complexity" evidence="11">
    <location>
        <begin position="1"/>
        <end position="54"/>
    </location>
</feature>
<dbReference type="InterPro" id="IPR059000">
    <property type="entry name" value="ATPase_P-type_domA"/>
</dbReference>
<evidence type="ECO:0000256" key="11">
    <source>
        <dbReference type="SAM" id="MobiDB-lite"/>
    </source>
</evidence>
<dbReference type="PROSITE" id="PS00154">
    <property type="entry name" value="ATPASE_E1_E2"/>
    <property type="match status" value="1"/>
</dbReference>
<evidence type="ECO:0000256" key="10">
    <source>
        <dbReference type="RuleBase" id="RU362083"/>
    </source>
</evidence>
<dbReference type="SMART" id="SM00831">
    <property type="entry name" value="Cation_ATPase_N"/>
    <property type="match status" value="1"/>
</dbReference>
<feature type="transmembrane region" description="Helical" evidence="10">
    <location>
        <begin position="874"/>
        <end position="892"/>
    </location>
</feature>
<keyword evidence="10" id="KW-0406">Ion transport</keyword>
<feature type="transmembrane region" description="Helical" evidence="10">
    <location>
        <begin position="205"/>
        <end position="221"/>
    </location>
</feature>
<feature type="transmembrane region" description="Helical" evidence="10">
    <location>
        <begin position="938"/>
        <end position="960"/>
    </location>
</feature>
<keyword evidence="6 10" id="KW-0067">ATP-binding</keyword>
<comment type="function">
    <text evidence="1">The plasma membrane ATPase of plants and fungi is a hydrogen ion pump. The proton gradient it generates drives the active transport of nutrients by H(+)-symport. The resulting external acidification and/or internal alkinization may mediate growth responses.</text>
</comment>
<dbReference type="RefSeq" id="XP_001276177.1">
    <property type="nucleotide sequence ID" value="XM_001276176.1"/>
</dbReference>
<evidence type="ECO:0000256" key="4">
    <source>
        <dbReference type="ARBA" id="ARBA00022692"/>
    </source>
</evidence>
<dbReference type="FunFam" id="2.70.150.10:FF:000030">
    <property type="entry name" value="Plasma membrane ATPase"/>
    <property type="match status" value="1"/>
</dbReference>
<dbReference type="GO" id="GO:0008553">
    <property type="term" value="F:P-type proton-exporting transporter activity"/>
    <property type="evidence" value="ECO:0007669"/>
    <property type="project" value="UniProtKB-UniRule"/>
</dbReference>
<name>A1C4Y3_ASPCL</name>
<dbReference type="EMBL" id="DS027004">
    <property type="protein sequence ID" value="EAW14751.1"/>
    <property type="molecule type" value="Genomic_DNA"/>
</dbReference>
<evidence type="ECO:0000256" key="6">
    <source>
        <dbReference type="ARBA" id="ARBA00022840"/>
    </source>
</evidence>
<dbReference type="InterPro" id="IPR001757">
    <property type="entry name" value="P_typ_ATPase"/>
</dbReference>
<dbReference type="NCBIfam" id="TIGR01494">
    <property type="entry name" value="ATPase_P-type"/>
    <property type="match status" value="3"/>
</dbReference>
<keyword evidence="10" id="KW-0460">Magnesium</keyword>
<feature type="transmembrane region" description="Helical" evidence="10">
    <location>
        <begin position="811"/>
        <end position="832"/>
    </location>
</feature>
<evidence type="ECO:0000256" key="9">
    <source>
        <dbReference type="ARBA" id="ARBA00023136"/>
    </source>
</evidence>
<dbReference type="FunFam" id="3.40.1110.10:FF:000005">
    <property type="entry name" value="Plasma membrane ATPase"/>
    <property type="match status" value="1"/>
</dbReference>
<evidence type="ECO:0000256" key="8">
    <source>
        <dbReference type="ARBA" id="ARBA00022989"/>
    </source>
</evidence>
<dbReference type="Proteomes" id="UP000006701">
    <property type="component" value="Unassembled WGS sequence"/>
</dbReference>
<dbReference type="STRING" id="344612.A1C4Y3"/>
<dbReference type="InterPro" id="IPR023214">
    <property type="entry name" value="HAD_sf"/>
</dbReference>
<feature type="domain" description="Cation-transporting P-type ATPase N-terminal" evidence="12">
    <location>
        <begin position="138"/>
        <end position="201"/>
    </location>
</feature>
<dbReference type="GO" id="GO:0120029">
    <property type="term" value="P:proton export across plasma membrane"/>
    <property type="evidence" value="ECO:0007669"/>
    <property type="project" value="UniProtKB-UniRule"/>
</dbReference>
<evidence type="ECO:0000313" key="14">
    <source>
        <dbReference type="Proteomes" id="UP000006701"/>
    </source>
</evidence>
<evidence type="ECO:0000256" key="3">
    <source>
        <dbReference type="ARBA" id="ARBA00008804"/>
    </source>
</evidence>
<dbReference type="PANTHER" id="PTHR42861">
    <property type="entry name" value="CALCIUM-TRANSPORTING ATPASE"/>
    <property type="match status" value="1"/>
</dbReference>
<dbReference type="eggNOG" id="KOG0205">
    <property type="taxonomic scope" value="Eukaryota"/>
</dbReference>
<dbReference type="InterPro" id="IPR023298">
    <property type="entry name" value="ATPase_P-typ_TM_dom_sf"/>
</dbReference>
<organism evidence="13 14">
    <name type="scientific">Aspergillus clavatus (strain ATCC 1007 / CBS 513.65 / DSM 816 / NCTC 3887 / NRRL 1 / QM 1276 / 107)</name>
    <dbReference type="NCBI Taxonomy" id="344612"/>
    <lineage>
        <taxon>Eukaryota</taxon>
        <taxon>Fungi</taxon>
        <taxon>Dikarya</taxon>
        <taxon>Ascomycota</taxon>
        <taxon>Pezizomycotina</taxon>
        <taxon>Eurotiomycetes</taxon>
        <taxon>Eurotiomycetidae</taxon>
        <taxon>Eurotiales</taxon>
        <taxon>Aspergillaceae</taxon>
        <taxon>Aspergillus</taxon>
        <taxon>Aspergillus subgen. Fumigati</taxon>
    </lineage>
</organism>
<dbReference type="FunFam" id="1.20.1110.10:FF:000021">
    <property type="entry name" value="Plasma membrane ATPase"/>
    <property type="match status" value="1"/>
</dbReference>
<dbReference type="GeneID" id="4708660"/>
<evidence type="ECO:0000313" key="13">
    <source>
        <dbReference type="EMBL" id="EAW14751.1"/>
    </source>
</evidence>
<feature type="region of interest" description="Disordered" evidence="11">
    <location>
        <begin position="1"/>
        <end position="72"/>
    </location>
</feature>
<dbReference type="InterPro" id="IPR023299">
    <property type="entry name" value="ATPase_P-typ_cyto_dom_N"/>
</dbReference>
<dbReference type="Gene3D" id="3.40.1110.10">
    <property type="entry name" value="Calcium-transporting ATPase, cytoplasmic domain N"/>
    <property type="match status" value="1"/>
</dbReference>
<dbReference type="PRINTS" id="PR00119">
    <property type="entry name" value="CATATPASE"/>
</dbReference>
<dbReference type="GO" id="GO:0005886">
    <property type="term" value="C:plasma membrane"/>
    <property type="evidence" value="ECO:0007669"/>
    <property type="project" value="UniProtKB-SubCell"/>
</dbReference>
<reference evidence="13 14" key="1">
    <citation type="journal article" date="2008" name="PLoS Genet.">
        <title>Genomic islands in the pathogenic filamentous fungus Aspergillus fumigatus.</title>
        <authorList>
            <person name="Fedorova N.D."/>
            <person name="Khaldi N."/>
            <person name="Joardar V.S."/>
            <person name="Maiti R."/>
            <person name="Amedeo P."/>
            <person name="Anderson M.J."/>
            <person name="Crabtree J."/>
            <person name="Silva J.C."/>
            <person name="Badger J.H."/>
            <person name="Albarraq A."/>
            <person name="Angiuoli S."/>
            <person name="Bussey H."/>
            <person name="Bowyer P."/>
            <person name="Cotty P.J."/>
            <person name="Dyer P.S."/>
            <person name="Egan A."/>
            <person name="Galens K."/>
            <person name="Fraser-Liggett C.M."/>
            <person name="Haas B.J."/>
            <person name="Inman J.M."/>
            <person name="Kent R."/>
            <person name="Lemieux S."/>
            <person name="Malavazi I."/>
            <person name="Orvis J."/>
            <person name="Roemer T."/>
            <person name="Ronning C.M."/>
            <person name="Sundaram J.P."/>
            <person name="Sutton G."/>
            <person name="Turner G."/>
            <person name="Venter J.C."/>
            <person name="White O.R."/>
            <person name="Whitty B.R."/>
            <person name="Youngman P."/>
            <person name="Wolfe K.H."/>
            <person name="Goldman G.H."/>
            <person name="Wortman J.R."/>
            <person name="Jiang B."/>
            <person name="Denning D.W."/>
            <person name="Nierman W.C."/>
        </authorList>
    </citation>
    <scope>NUCLEOTIDE SEQUENCE [LARGE SCALE GENOMIC DNA]</scope>
    <source>
        <strain evidence="14">ATCC 1007 / CBS 513.65 / DSM 816 / NCTC 3887 / NRRL 1</strain>
    </source>
</reference>
<protein>
    <recommendedName>
        <fullName evidence="10">Plasma membrane ATPase</fullName>
        <ecNumber evidence="10">7.1.2.1</ecNumber>
    </recommendedName>
</protein>
<dbReference type="PRINTS" id="PR00120">
    <property type="entry name" value="HATPASE"/>
</dbReference>
<dbReference type="InterPro" id="IPR044492">
    <property type="entry name" value="P_typ_ATPase_HD_dom"/>
</dbReference>
<evidence type="ECO:0000256" key="1">
    <source>
        <dbReference type="ARBA" id="ARBA00003417"/>
    </source>
</evidence>
<dbReference type="InterPro" id="IPR004014">
    <property type="entry name" value="ATPase_P-typ_cation-transptr_N"/>
</dbReference>
<accession>A1C4Y3</accession>
<feature type="transmembrane region" description="Helical" evidence="10">
    <location>
        <begin position="414"/>
        <end position="435"/>
    </location>
</feature>
<keyword evidence="14" id="KW-1185">Reference proteome</keyword>
<feature type="transmembrane region" description="Helical" evidence="10">
    <location>
        <begin position="838"/>
        <end position="862"/>
    </location>
</feature>
<keyword evidence="10" id="KW-0813">Transport</keyword>
<dbReference type="EC" id="7.1.2.1" evidence="10"/>
<feature type="region of interest" description="Disordered" evidence="11">
    <location>
        <begin position="294"/>
        <end position="341"/>
    </location>
</feature>
<keyword evidence="7 10" id="KW-1278">Translocase</keyword>
<dbReference type="KEGG" id="act:ACLA_001620"/>
<evidence type="ECO:0000256" key="5">
    <source>
        <dbReference type="ARBA" id="ARBA00022741"/>
    </source>
</evidence>
<feature type="transmembrane region" description="Helical" evidence="10">
    <location>
        <begin position="455"/>
        <end position="480"/>
    </location>
</feature>
<dbReference type="Pfam" id="PF00122">
    <property type="entry name" value="E1-E2_ATPase"/>
    <property type="match status" value="2"/>
</dbReference>
<dbReference type="SFLD" id="SFLDS00003">
    <property type="entry name" value="Haloacid_Dehalogenase"/>
    <property type="match status" value="1"/>
</dbReference>
<dbReference type="FunFam" id="3.40.50.1000:FF:000008">
    <property type="entry name" value="Plasma membrane ATPase"/>
    <property type="match status" value="1"/>
</dbReference>
<dbReference type="OMA" id="GHFELVM"/>
<comment type="similarity">
    <text evidence="3 10">Belongs to the cation transport ATPase (P-type) (TC 3.A.3) family. Type IIIA subfamily.</text>
</comment>
<dbReference type="InterPro" id="IPR036412">
    <property type="entry name" value="HAD-like_sf"/>
</dbReference>
<dbReference type="GO" id="GO:0016887">
    <property type="term" value="F:ATP hydrolysis activity"/>
    <property type="evidence" value="ECO:0007669"/>
    <property type="project" value="InterPro"/>
</dbReference>